<organism evidence="2 3">
    <name type="scientific">Candidatus Woesebacteria bacterium GW2011_GWB1_39_12</name>
    <dbReference type="NCBI Taxonomy" id="1618574"/>
    <lineage>
        <taxon>Bacteria</taxon>
        <taxon>Candidatus Woeseibacteriota</taxon>
    </lineage>
</organism>
<dbReference type="Pfam" id="PF18911">
    <property type="entry name" value="PKD_4"/>
    <property type="match status" value="2"/>
</dbReference>
<dbReference type="SUPFAM" id="SSF49464">
    <property type="entry name" value="Carboxypeptidase regulatory domain-like"/>
    <property type="match status" value="1"/>
</dbReference>
<comment type="caution">
    <text evidence="2">The sequence shown here is derived from an EMBL/GenBank/DDBJ whole genome shotgun (WGS) entry which is preliminary data.</text>
</comment>
<protein>
    <recommendedName>
        <fullName evidence="1">PKD domain-containing protein</fullName>
    </recommendedName>
</protein>
<proteinExistence type="predicted"/>
<dbReference type="PROSITE" id="PS50093">
    <property type="entry name" value="PKD"/>
    <property type="match status" value="1"/>
</dbReference>
<dbReference type="CDD" id="cd00146">
    <property type="entry name" value="PKD"/>
    <property type="match status" value="1"/>
</dbReference>
<dbReference type="InterPro" id="IPR013783">
    <property type="entry name" value="Ig-like_fold"/>
</dbReference>
<sequence>MKRIISIASVFLVLFFILAFVNPVFADATFGFSGVLRNGSGTPITNVNVILANETNHDSQTTDGNGSFSLRVPSGTYDLVVVPVGVNTSIAPGGLGAAALGIVVNSDVEQDLVLPTKTLAVAVLDTLGQPVANASVSIRALPGNILPFSFFSGANAIVSTPMTSNASTNSSGVAFLALLPSSSLEVFITPPPSSNLSGITTATPFFDDTSKTIILPAVFSYSGVLRNGAGTAIPNIYLTLGNGLASNFNQTDVDGSFSLHIPDSAVFGQYTLTIPTVGNVDPSVAPQAMNAITTGITVNSDTMQDLTLPTKVLTITILGASGQPLPGAQVHIQSQDYEIFPFSLFPGAPNTVVYTPMISNLVTNTSGIARFAWLLSSSVAITIFPPTESGLQQKQETILFLDTTDVTISYHQNQPPTIDAGGPYQVNEGNSVQVAAIGNDPENGPLTYAWDLDNNGSFETPGQTITFSAAGLDGPSSRTITVQVTDDGGLTASAQAIVNVVNVVPVVGAITAPVDPNQVNTSINTSANFTDVGIPDTHTAVWDWGDATTSVGTVTETNGSGSVIGSHAYTTPGVYTIKLTVVDDDGGSGESVFQFVVVYDPEEGFVTGGGWIDSPSGAYTANPLLTGRANFGFVSKYQNGATVPTGQTEFHFKVASFNLHSTSYDWLVVAGPNAKYKGSGTINGSGNYGFMLTAVDGQVNGGGNIDRFRIKIWDKNTNEVIYDNQMGESDDTNATDAIEAGSIVIHQ</sequence>
<dbReference type="Gene3D" id="2.60.40.10">
    <property type="entry name" value="Immunoglobulins"/>
    <property type="match status" value="2"/>
</dbReference>
<dbReference type="AlphaFoldDB" id="A0A0G0PLA8"/>
<dbReference type="InterPro" id="IPR008969">
    <property type="entry name" value="CarboxyPept-like_regulatory"/>
</dbReference>
<dbReference type="Pfam" id="PF13620">
    <property type="entry name" value="CarboxypepD_reg"/>
    <property type="match status" value="1"/>
</dbReference>
<evidence type="ECO:0000313" key="2">
    <source>
        <dbReference type="EMBL" id="KKQ98919.1"/>
    </source>
</evidence>
<feature type="domain" description="PKD" evidence="1">
    <location>
        <begin position="542"/>
        <end position="588"/>
    </location>
</feature>
<reference evidence="2 3" key="1">
    <citation type="journal article" date="2015" name="Nature">
        <title>rRNA introns, odd ribosomes, and small enigmatic genomes across a large radiation of phyla.</title>
        <authorList>
            <person name="Brown C.T."/>
            <person name="Hug L.A."/>
            <person name="Thomas B.C."/>
            <person name="Sharon I."/>
            <person name="Castelle C.J."/>
            <person name="Singh A."/>
            <person name="Wilkins M.J."/>
            <person name="Williams K.H."/>
            <person name="Banfield J.F."/>
        </authorList>
    </citation>
    <scope>NUCLEOTIDE SEQUENCE [LARGE SCALE GENOMIC DNA]</scope>
</reference>
<dbReference type="Proteomes" id="UP000033881">
    <property type="component" value="Unassembled WGS sequence"/>
</dbReference>
<name>A0A0G0PLA8_9BACT</name>
<dbReference type="SUPFAM" id="SSF49299">
    <property type="entry name" value="PKD domain"/>
    <property type="match status" value="2"/>
</dbReference>
<dbReference type="EMBL" id="LBWB01000031">
    <property type="protein sequence ID" value="KKQ98919.1"/>
    <property type="molecule type" value="Genomic_DNA"/>
</dbReference>
<evidence type="ECO:0000259" key="1">
    <source>
        <dbReference type="PROSITE" id="PS50093"/>
    </source>
</evidence>
<gene>
    <name evidence="2" type="ORF">UT24_C0031G0004</name>
</gene>
<dbReference type="PATRIC" id="fig|1618574.4.peg.1621"/>
<evidence type="ECO:0000313" key="3">
    <source>
        <dbReference type="Proteomes" id="UP000033881"/>
    </source>
</evidence>
<dbReference type="InterPro" id="IPR035986">
    <property type="entry name" value="PKD_dom_sf"/>
</dbReference>
<accession>A0A0G0PLA8</accession>
<dbReference type="STRING" id="1618574.UT24_C0031G0004"/>
<dbReference type="InterPro" id="IPR000601">
    <property type="entry name" value="PKD_dom"/>
</dbReference>
<dbReference type="Gene3D" id="2.60.40.1120">
    <property type="entry name" value="Carboxypeptidase-like, regulatory domain"/>
    <property type="match status" value="1"/>
</dbReference>